<evidence type="ECO:0000313" key="17">
    <source>
        <dbReference type="EMBL" id="WGL57443.1"/>
    </source>
</evidence>
<organism evidence="17 19">
    <name type="scientific">Kluyvera intermedia</name>
    <name type="common">Enterobacter intermedius</name>
    <dbReference type="NCBI Taxonomy" id="61648"/>
    <lineage>
        <taxon>Bacteria</taxon>
        <taxon>Pseudomonadati</taxon>
        <taxon>Pseudomonadota</taxon>
        <taxon>Gammaproteobacteria</taxon>
        <taxon>Enterobacterales</taxon>
        <taxon>Enterobacteriaceae</taxon>
        <taxon>Kluyvera</taxon>
    </lineage>
</organism>
<sequence length="565" mass="62338">MHEILNMLLAVYDRAALMLICLFFLIRIRLFRELLHKSAHTPKELLAVTVIFSMFAIFSTWSGVPVEGSLVNVRVIAVMSGGILFGPWVGGIVGIIAGIHRYLIDAGGVTAVPCFITSILAGILSGLINRKVPKELHWKIGILGGMLCETLTMILVIVWAPSIALGVDIVSKIGIPMIAGSVCIGFIVLLVQSVEGEKEASAARQAKLALDIANKTLPLFRQINSDTLRQICDIIRQDIHADAVAITNTERVLAYVGVGEDNYQNDDADISPTTKQAINNGKIIIKNNDEAYRTPEIHSMLVIPLSETGVVTGTLKIYYCHAHQITSSLQEMAIGLSQIISTQLEVSRAEQLREMANKAELRALQSKINPHFLFNALNAISSSIRMNPDTARQLIFNLSRYLRYNIELKDDEQIDIRKELYQIKDYIAIEQARFGDKLTVIYDIDDEVNCLIPSLLIQPLVENAIVHGIQRSKGKGVVTISVTESGNRVRIGVRDTGPGIDPLVVERVKTNEMPGNKIGLLNVHHRVKLLYGEGLHIHRLEPGTEIVFYIPNQRTPIPAAATLLP</sequence>
<evidence type="ECO:0000256" key="11">
    <source>
        <dbReference type="ARBA" id="ARBA00022989"/>
    </source>
</evidence>
<dbReference type="Gene3D" id="3.30.450.40">
    <property type="match status" value="1"/>
</dbReference>
<keyword evidence="12" id="KW-0902">Two-component regulatory system</keyword>
<evidence type="ECO:0000256" key="13">
    <source>
        <dbReference type="ARBA" id="ARBA00023136"/>
    </source>
</evidence>
<dbReference type="OrthoDB" id="2514702at2"/>
<keyword evidence="10" id="KW-0067">ATP-binding</keyword>
<dbReference type="PANTHER" id="PTHR34220">
    <property type="entry name" value="SENSOR HISTIDINE KINASE YPDA"/>
    <property type="match status" value="1"/>
</dbReference>
<evidence type="ECO:0000256" key="14">
    <source>
        <dbReference type="SAM" id="Phobius"/>
    </source>
</evidence>
<evidence type="ECO:0000256" key="2">
    <source>
        <dbReference type="ARBA" id="ARBA00004651"/>
    </source>
</evidence>
<feature type="transmembrane region" description="Helical" evidence="14">
    <location>
        <begin position="6"/>
        <end position="25"/>
    </location>
</feature>
<dbReference type="GO" id="GO:0005886">
    <property type="term" value="C:plasma membrane"/>
    <property type="evidence" value="ECO:0007669"/>
    <property type="project" value="UniProtKB-SubCell"/>
</dbReference>
<gene>
    <name evidence="16" type="ORF">GHC21_06355</name>
    <name evidence="17" type="ORF">QBD33_06610</name>
</gene>
<dbReference type="InterPro" id="IPR036890">
    <property type="entry name" value="HATPase_C_sf"/>
</dbReference>
<feature type="transmembrane region" description="Helical" evidence="14">
    <location>
        <begin position="106"/>
        <end position="128"/>
    </location>
</feature>
<evidence type="ECO:0000256" key="10">
    <source>
        <dbReference type="ARBA" id="ARBA00022840"/>
    </source>
</evidence>
<dbReference type="Pfam" id="PF07694">
    <property type="entry name" value="5TM-5TMR_LYT"/>
    <property type="match status" value="1"/>
</dbReference>
<evidence type="ECO:0000256" key="4">
    <source>
        <dbReference type="ARBA" id="ARBA00022475"/>
    </source>
</evidence>
<dbReference type="EC" id="2.7.13.3" evidence="3"/>
<proteinExistence type="predicted"/>
<keyword evidence="6 17" id="KW-0808">Transferase</keyword>
<dbReference type="GO" id="GO:0005524">
    <property type="term" value="F:ATP binding"/>
    <property type="evidence" value="ECO:0007669"/>
    <property type="project" value="UniProtKB-KW"/>
</dbReference>
<dbReference type="Pfam" id="PF02518">
    <property type="entry name" value="HATPase_c"/>
    <property type="match status" value="1"/>
</dbReference>
<evidence type="ECO:0000313" key="16">
    <source>
        <dbReference type="EMBL" id="QGH29309.1"/>
    </source>
</evidence>
<dbReference type="InterPro" id="IPR029016">
    <property type="entry name" value="GAF-like_dom_sf"/>
</dbReference>
<feature type="domain" description="Histidine kinase/HSP90-like ATPase" evidence="15">
    <location>
        <begin position="452"/>
        <end position="554"/>
    </location>
</feature>
<dbReference type="Gene3D" id="1.10.1760.20">
    <property type="match status" value="1"/>
</dbReference>
<feature type="transmembrane region" description="Helical" evidence="14">
    <location>
        <begin position="45"/>
        <end position="64"/>
    </location>
</feature>
<dbReference type="AlphaFoldDB" id="A0A5Q2TVT8"/>
<dbReference type="Gene3D" id="3.30.565.10">
    <property type="entry name" value="Histidine kinase-like ATPase, C-terminal domain"/>
    <property type="match status" value="1"/>
</dbReference>
<dbReference type="Pfam" id="PF06580">
    <property type="entry name" value="His_kinase"/>
    <property type="match status" value="1"/>
</dbReference>
<dbReference type="Proteomes" id="UP001177527">
    <property type="component" value="Chromosome"/>
</dbReference>
<dbReference type="PANTHER" id="PTHR34220:SF7">
    <property type="entry name" value="SENSOR HISTIDINE KINASE YPDA"/>
    <property type="match status" value="1"/>
</dbReference>
<reference evidence="17" key="2">
    <citation type="submission" date="2023-04" db="EMBL/GenBank/DDBJ databases">
        <title>APH(3)-Id, a novel chromosomal aminoglycoside phosphotransferase, identified from an environmental isolate of Kluyvera intermedia DW18.</title>
        <authorList>
            <person name="Sha Y."/>
        </authorList>
    </citation>
    <scope>NUCLEOTIDE SEQUENCE</scope>
    <source>
        <strain evidence="17">DW18</strain>
    </source>
</reference>
<feature type="transmembrane region" description="Helical" evidence="14">
    <location>
        <begin position="173"/>
        <end position="191"/>
    </location>
</feature>
<keyword evidence="18" id="KW-1185">Reference proteome</keyword>
<dbReference type="Pfam" id="PF01590">
    <property type="entry name" value="GAF"/>
    <property type="match status" value="1"/>
</dbReference>
<dbReference type="GO" id="GO:0071555">
    <property type="term" value="P:cell wall organization"/>
    <property type="evidence" value="ECO:0007669"/>
    <property type="project" value="InterPro"/>
</dbReference>
<name>A0A5Q2TVT8_KLUIN</name>
<evidence type="ECO:0000256" key="6">
    <source>
        <dbReference type="ARBA" id="ARBA00022679"/>
    </source>
</evidence>
<feature type="transmembrane region" description="Helical" evidence="14">
    <location>
        <begin position="76"/>
        <end position="99"/>
    </location>
</feature>
<evidence type="ECO:0000256" key="3">
    <source>
        <dbReference type="ARBA" id="ARBA00012438"/>
    </source>
</evidence>
<dbReference type="InterPro" id="IPR003594">
    <property type="entry name" value="HATPase_dom"/>
</dbReference>
<keyword evidence="13 14" id="KW-0472">Membrane</keyword>
<accession>A0A5Q2TVT8</accession>
<dbReference type="SUPFAM" id="SSF55874">
    <property type="entry name" value="ATPase domain of HSP90 chaperone/DNA topoisomerase II/histidine kinase"/>
    <property type="match status" value="1"/>
</dbReference>
<dbReference type="GO" id="GO:0000155">
    <property type="term" value="F:phosphorelay sensor kinase activity"/>
    <property type="evidence" value="ECO:0007669"/>
    <property type="project" value="InterPro"/>
</dbReference>
<evidence type="ECO:0000256" key="8">
    <source>
        <dbReference type="ARBA" id="ARBA00022741"/>
    </source>
</evidence>
<dbReference type="EMBL" id="CP123488">
    <property type="protein sequence ID" value="WGL57443.1"/>
    <property type="molecule type" value="Genomic_DNA"/>
</dbReference>
<dbReference type="SMART" id="SM00387">
    <property type="entry name" value="HATPase_c"/>
    <property type="match status" value="1"/>
</dbReference>
<feature type="transmembrane region" description="Helical" evidence="14">
    <location>
        <begin position="140"/>
        <end position="161"/>
    </location>
</feature>
<dbReference type="InterPro" id="IPR003018">
    <property type="entry name" value="GAF"/>
</dbReference>
<keyword evidence="7 14" id="KW-0812">Transmembrane</keyword>
<evidence type="ECO:0000256" key="1">
    <source>
        <dbReference type="ARBA" id="ARBA00000085"/>
    </source>
</evidence>
<evidence type="ECO:0000259" key="15">
    <source>
        <dbReference type="SMART" id="SM00387"/>
    </source>
</evidence>
<keyword evidence="8" id="KW-0547">Nucleotide-binding</keyword>
<comment type="catalytic activity">
    <reaction evidence="1">
        <text>ATP + protein L-histidine = ADP + protein N-phospho-L-histidine.</text>
        <dbReference type="EC" id="2.7.13.3"/>
    </reaction>
</comment>
<keyword evidence="5" id="KW-0597">Phosphoprotein</keyword>
<dbReference type="InterPro" id="IPR010559">
    <property type="entry name" value="Sig_transdc_His_kin_internal"/>
</dbReference>
<evidence type="ECO:0000256" key="12">
    <source>
        <dbReference type="ARBA" id="ARBA00023012"/>
    </source>
</evidence>
<dbReference type="InterPro" id="IPR047965">
    <property type="entry name" value="YpdA-like_HATPase"/>
</dbReference>
<dbReference type="Proteomes" id="UP000344450">
    <property type="component" value="Chromosome"/>
</dbReference>
<comment type="subcellular location">
    <subcellularLocation>
        <location evidence="2">Cell membrane</location>
        <topology evidence="2">Multi-pass membrane protein</topology>
    </subcellularLocation>
</comment>
<dbReference type="SUPFAM" id="SSF55781">
    <property type="entry name" value="GAF domain-like"/>
    <property type="match status" value="1"/>
</dbReference>
<reference evidence="16 18" key="1">
    <citation type="submission" date="2019-10" db="EMBL/GenBank/DDBJ databases">
        <title>Complete genome sequencing of drug resistant plasmids in Kluyvera intermedia.</title>
        <authorList>
            <person name="Ke C."/>
            <person name="Jian S."/>
        </authorList>
    </citation>
    <scope>NUCLEOTIDE SEQUENCE [LARGE SCALE GENOMIC DNA]</scope>
    <source>
        <strain evidence="16 18">N2-1</strain>
    </source>
</reference>
<keyword evidence="4" id="KW-1003">Cell membrane</keyword>
<dbReference type="GeneID" id="91972009"/>
<dbReference type="RefSeq" id="WP_062772763.1">
    <property type="nucleotide sequence ID" value="NZ_CP045843.1"/>
</dbReference>
<keyword evidence="11 14" id="KW-1133">Transmembrane helix</keyword>
<evidence type="ECO:0000256" key="5">
    <source>
        <dbReference type="ARBA" id="ARBA00022553"/>
    </source>
</evidence>
<evidence type="ECO:0000256" key="7">
    <source>
        <dbReference type="ARBA" id="ARBA00022692"/>
    </source>
</evidence>
<dbReference type="InterPro" id="IPR050640">
    <property type="entry name" value="Bact_2-comp_sensor_kinase"/>
</dbReference>
<keyword evidence="9 17" id="KW-0418">Kinase</keyword>
<dbReference type="CDD" id="cd16955">
    <property type="entry name" value="HATPase_YpdA-like"/>
    <property type="match status" value="1"/>
</dbReference>
<protein>
    <recommendedName>
        <fullName evidence="3">histidine kinase</fullName>
        <ecNumber evidence="3">2.7.13.3</ecNumber>
    </recommendedName>
</protein>
<dbReference type="EMBL" id="CP045845">
    <property type="protein sequence ID" value="QGH29309.1"/>
    <property type="molecule type" value="Genomic_DNA"/>
</dbReference>
<dbReference type="InterPro" id="IPR011620">
    <property type="entry name" value="Sig_transdc_His_kinase_LytS_TM"/>
</dbReference>
<evidence type="ECO:0000313" key="19">
    <source>
        <dbReference type="Proteomes" id="UP001177527"/>
    </source>
</evidence>
<evidence type="ECO:0000313" key="18">
    <source>
        <dbReference type="Proteomes" id="UP000344450"/>
    </source>
</evidence>
<evidence type="ECO:0000256" key="9">
    <source>
        <dbReference type="ARBA" id="ARBA00022777"/>
    </source>
</evidence>